<keyword evidence="4" id="KW-1185">Reference proteome</keyword>
<comment type="caution">
    <text evidence="3">The sequence shown here is derived from an EMBL/GenBank/DDBJ whole genome shotgun (WGS) entry which is preliminary data.</text>
</comment>
<dbReference type="Proteomes" id="UP001303046">
    <property type="component" value="Unassembled WGS sequence"/>
</dbReference>
<sequence>MEGTVAKKPRVWNPAVDTDVVKDKIAAEPHQSANASIDFARAPNPAIPLLIQNYFHLARVQQQRVVEEAMRRGLMQPFPLPTMPPMSSRHPTVSGMLPPSHAMGPLLPSSTIPPTPPNCTVNPLVQSALGVTVASENCCAVCGAAFRLTADLVQHMRNNHRRTRFKRKNEKSFV</sequence>
<organism evidence="3 4">
    <name type="scientific">Necator americanus</name>
    <name type="common">Human hookworm</name>
    <dbReference type="NCBI Taxonomy" id="51031"/>
    <lineage>
        <taxon>Eukaryota</taxon>
        <taxon>Metazoa</taxon>
        <taxon>Ecdysozoa</taxon>
        <taxon>Nematoda</taxon>
        <taxon>Chromadorea</taxon>
        <taxon>Rhabditida</taxon>
        <taxon>Rhabditina</taxon>
        <taxon>Rhabditomorpha</taxon>
        <taxon>Strongyloidea</taxon>
        <taxon>Ancylostomatidae</taxon>
        <taxon>Bunostominae</taxon>
        <taxon>Necator</taxon>
    </lineage>
</organism>
<evidence type="ECO:0000259" key="2">
    <source>
        <dbReference type="PROSITE" id="PS50157"/>
    </source>
</evidence>
<keyword evidence="1" id="KW-0862">Zinc</keyword>
<dbReference type="EMBL" id="JAVFWL010000004">
    <property type="protein sequence ID" value="KAK6751066.1"/>
    <property type="molecule type" value="Genomic_DNA"/>
</dbReference>
<reference evidence="3 4" key="1">
    <citation type="submission" date="2023-08" db="EMBL/GenBank/DDBJ databases">
        <title>A Necator americanus chromosomal reference genome.</title>
        <authorList>
            <person name="Ilik V."/>
            <person name="Petrzelkova K.J."/>
            <person name="Pardy F."/>
            <person name="Fuh T."/>
            <person name="Niatou-Singa F.S."/>
            <person name="Gouil Q."/>
            <person name="Baker L."/>
            <person name="Ritchie M.E."/>
            <person name="Jex A.R."/>
            <person name="Gazzola D."/>
            <person name="Li H."/>
            <person name="Toshio Fujiwara R."/>
            <person name="Zhan B."/>
            <person name="Aroian R.V."/>
            <person name="Pafco B."/>
            <person name="Schwarz E.M."/>
        </authorList>
    </citation>
    <scope>NUCLEOTIDE SEQUENCE [LARGE SCALE GENOMIC DNA]</scope>
    <source>
        <strain evidence="3 4">Aroian</strain>
        <tissue evidence="3">Whole animal</tissue>
    </source>
</reference>
<dbReference type="PROSITE" id="PS00028">
    <property type="entry name" value="ZINC_FINGER_C2H2_1"/>
    <property type="match status" value="1"/>
</dbReference>
<evidence type="ECO:0000313" key="3">
    <source>
        <dbReference type="EMBL" id="KAK6751066.1"/>
    </source>
</evidence>
<keyword evidence="1" id="KW-0479">Metal-binding</keyword>
<evidence type="ECO:0000256" key="1">
    <source>
        <dbReference type="PROSITE-ProRule" id="PRU00042"/>
    </source>
</evidence>
<keyword evidence="1" id="KW-0863">Zinc-finger</keyword>
<evidence type="ECO:0000313" key="4">
    <source>
        <dbReference type="Proteomes" id="UP001303046"/>
    </source>
</evidence>
<protein>
    <recommendedName>
        <fullName evidence="2">C2H2-type domain-containing protein</fullName>
    </recommendedName>
</protein>
<accession>A0ABR1DM96</accession>
<feature type="domain" description="C2H2-type" evidence="2">
    <location>
        <begin position="137"/>
        <end position="165"/>
    </location>
</feature>
<proteinExistence type="predicted"/>
<dbReference type="InterPro" id="IPR013087">
    <property type="entry name" value="Znf_C2H2_type"/>
</dbReference>
<name>A0ABR1DM96_NECAM</name>
<gene>
    <name evidence="3" type="primary">Necator_chrIV.g16109</name>
    <name evidence="3" type="ORF">RB195_002813</name>
</gene>
<dbReference type="PROSITE" id="PS50157">
    <property type="entry name" value="ZINC_FINGER_C2H2_2"/>
    <property type="match status" value="1"/>
</dbReference>